<keyword evidence="2" id="KW-0547">Nucleotide-binding</keyword>
<proteinExistence type="predicted"/>
<dbReference type="FunFam" id="3.40.50.2300:FF:000018">
    <property type="entry name" value="DNA-binding transcriptional regulator NtrC"/>
    <property type="match status" value="1"/>
</dbReference>
<protein>
    <submittedName>
        <fullName evidence="11">Fis family transcriptional regulator</fullName>
    </submittedName>
</protein>
<keyword evidence="12" id="KW-1185">Reference proteome</keyword>
<dbReference type="PANTHER" id="PTHR32071:SF117">
    <property type="entry name" value="PTS-DEPENDENT DIHYDROXYACETONE KINASE OPERON REGULATORY PROTEIN-RELATED"/>
    <property type="match status" value="1"/>
</dbReference>
<dbReference type="SUPFAM" id="SSF46689">
    <property type="entry name" value="Homeodomain-like"/>
    <property type="match status" value="1"/>
</dbReference>
<dbReference type="InterPro" id="IPR003593">
    <property type="entry name" value="AAA+_ATPase"/>
</dbReference>
<organism evidence="11 12">
    <name type="scientific">Desulfolithobacter dissulfuricans</name>
    <dbReference type="NCBI Taxonomy" id="2795293"/>
    <lineage>
        <taxon>Bacteria</taxon>
        <taxon>Pseudomonadati</taxon>
        <taxon>Thermodesulfobacteriota</taxon>
        <taxon>Desulfobulbia</taxon>
        <taxon>Desulfobulbales</taxon>
        <taxon>Desulfobulbaceae</taxon>
        <taxon>Desulfolithobacter</taxon>
    </lineage>
</organism>
<evidence type="ECO:0000256" key="5">
    <source>
        <dbReference type="ARBA" id="ARBA00023015"/>
    </source>
</evidence>
<dbReference type="Gene3D" id="1.10.8.60">
    <property type="match status" value="1"/>
</dbReference>
<evidence type="ECO:0000259" key="9">
    <source>
        <dbReference type="PROSITE" id="PS50045"/>
    </source>
</evidence>
<dbReference type="InterPro" id="IPR009057">
    <property type="entry name" value="Homeodomain-like_sf"/>
</dbReference>
<name>A0A915TZG5_9BACT</name>
<dbReference type="InterPro" id="IPR058031">
    <property type="entry name" value="AAA_lid_NorR"/>
</dbReference>
<dbReference type="EMBL" id="AP024233">
    <property type="protein sequence ID" value="BCO08628.1"/>
    <property type="molecule type" value="Genomic_DNA"/>
</dbReference>
<dbReference type="Gene3D" id="3.40.50.300">
    <property type="entry name" value="P-loop containing nucleotide triphosphate hydrolases"/>
    <property type="match status" value="1"/>
</dbReference>
<dbReference type="Proteomes" id="UP001063350">
    <property type="component" value="Chromosome"/>
</dbReference>
<dbReference type="Gene3D" id="3.40.50.2300">
    <property type="match status" value="1"/>
</dbReference>
<dbReference type="SMART" id="SM00448">
    <property type="entry name" value="REC"/>
    <property type="match status" value="1"/>
</dbReference>
<keyword evidence="4" id="KW-0902">Two-component regulatory system</keyword>
<dbReference type="GO" id="GO:0005524">
    <property type="term" value="F:ATP binding"/>
    <property type="evidence" value="ECO:0007669"/>
    <property type="project" value="UniProtKB-KW"/>
</dbReference>
<evidence type="ECO:0000256" key="2">
    <source>
        <dbReference type="ARBA" id="ARBA00022741"/>
    </source>
</evidence>
<dbReference type="PANTHER" id="PTHR32071">
    <property type="entry name" value="TRANSCRIPTIONAL REGULATORY PROTEIN"/>
    <property type="match status" value="1"/>
</dbReference>
<keyword evidence="7" id="KW-0804">Transcription</keyword>
<dbReference type="PRINTS" id="PR01590">
    <property type="entry name" value="HTHFIS"/>
</dbReference>
<feature type="domain" description="Response regulatory" evidence="10">
    <location>
        <begin position="9"/>
        <end position="124"/>
    </location>
</feature>
<dbReference type="PROSITE" id="PS50110">
    <property type="entry name" value="RESPONSE_REGULATORY"/>
    <property type="match status" value="1"/>
</dbReference>
<dbReference type="InterPro" id="IPR002197">
    <property type="entry name" value="HTH_Fis"/>
</dbReference>
<evidence type="ECO:0000256" key="4">
    <source>
        <dbReference type="ARBA" id="ARBA00023012"/>
    </source>
</evidence>
<feature type="modified residue" description="4-aspartylphosphate" evidence="8">
    <location>
        <position position="59"/>
    </location>
</feature>
<dbReference type="SUPFAM" id="SSF52540">
    <property type="entry name" value="P-loop containing nucleoside triphosphate hydrolases"/>
    <property type="match status" value="1"/>
</dbReference>
<dbReference type="GO" id="GO:0043565">
    <property type="term" value="F:sequence-specific DNA binding"/>
    <property type="evidence" value="ECO:0007669"/>
    <property type="project" value="InterPro"/>
</dbReference>
<evidence type="ECO:0000256" key="6">
    <source>
        <dbReference type="ARBA" id="ARBA00023125"/>
    </source>
</evidence>
<keyword evidence="3" id="KW-0067">ATP-binding</keyword>
<reference evidence="11" key="1">
    <citation type="submission" date="2020-12" db="EMBL/GenBank/DDBJ databases">
        <title>Desulfobium dissulfuricans gen. nov., sp. nov., a novel mesophilic, sulfate-reducing bacterium isolated from a deep-sea hydrothermal vent.</title>
        <authorList>
            <person name="Hashimoto Y."/>
            <person name="Tame A."/>
            <person name="Sawayama S."/>
            <person name="Miyazaki J."/>
            <person name="Takai K."/>
            <person name="Nakagawa S."/>
        </authorList>
    </citation>
    <scope>NUCLEOTIDE SEQUENCE</scope>
    <source>
        <strain evidence="11">GF1</strain>
    </source>
</reference>
<feature type="domain" description="Sigma-54 factor interaction" evidence="9">
    <location>
        <begin position="149"/>
        <end position="378"/>
    </location>
</feature>
<accession>A0A915TZG5</accession>
<dbReference type="Pfam" id="PF25601">
    <property type="entry name" value="AAA_lid_14"/>
    <property type="match status" value="1"/>
</dbReference>
<sequence length="472" mass="53296">MDQHDLDKKVLIVDDELDMLRMLAKVIAKKCGVEVETAPSAHEAMVKIESWIPDVVITDIKMPGMDGLEFLEWLTRFDSTITTIIMTGYGTIEMAVRALKEGAYDFFEKPFENEKIVHAVTRAMERTRLLRENLQLQQRLTENQRASGFVGKSRRLCQTLDLLARLAPSNATVLIRGESGTGKELAARALHAMSKRGRRRMVTVNCPALPEHILESELFGYRKGAFTGADSDKDGLFLEADGSTILLDEIADIPISVQTKLLRVLQEKEIQPLGQTRPIKVDVRVLASTNQDLEAKIERGEFREDLFYRLNVMTVTMPTLAEIVNDIPLLAQHFLELYSKEYDRSDLEFTPEALQCLMRRTWKGNIRELQNAINQAVLLCSGTRITPGDLISDSDVDIPGEAVANRTQACFLHLPYKKAKEEVLSYFTSSYLTNALTATRGNVSAAARQCGMERQAFQRLMRRHGIKSEDFR</sequence>
<evidence type="ECO:0000256" key="3">
    <source>
        <dbReference type="ARBA" id="ARBA00022840"/>
    </source>
</evidence>
<dbReference type="FunFam" id="3.40.50.300:FF:000006">
    <property type="entry name" value="DNA-binding transcriptional regulator NtrC"/>
    <property type="match status" value="1"/>
</dbReference>
<dbReference type="GO" id="GO:0006355">
    <property type="term" value="P:regulation of DNA-templated transcription"/>
    <property type="evidence" value="ECO:0007669"/>
    <property type="project" value="InterPro"/>
</dbReference>
<evidence type="ECO:0000256" key="8">
    <source>
        <dbReference type="PROSITE-ProRule" id="PRU00169"/>
    </source>
</evidence>
<dbReference type="AlphaFoldDB" id="A0A915TZG5"/>
<keyword evidence="5" id="KW-0805">Transcription regulation</keyword>
<gene>
    <name evidence="11" type="ORF">GF1_10040</name>
</gene>
<evidence type="ECO:0000256" key="1">
    <source>
        <dbReference type="ARBA" id="ARBA00022553"/>
    </source>
</evidence>
<dbReference type="PROSITE" id="PS50045">
    <property type="entry name" value="SIGMA54_INTERACT_4"/>
    <property type="match status" value="1"/>
</dbReference>
<dbReference type="SMART" id="SM00382">
    <property type="entry name" value="AAA"/>
    <property type="match status" value="1"/>
</dbReference>
<evidence type="ECO:0000313" key="11">
    <source>
        <dbReference type="EMBL" id="BCO08628.1"/>
    </source>
</evidence>
<dbReference type="KEGG" id="ddu:GF1_10040"/>
<keyword evidence="6" id="KW-0238">DNA-binding</keyword>
<dbReference type="InterPro" id="IPR002078">
    <property type="entry name" value="Sigma_54_int"/>
</dbReference>
<dbReference type="InterPro" id="IPR001789">
    <property type="entry name" value="Sig_transdc_resp-reg_receiver"/>
</dbReference>
<dbReference type="Pfam" id="PF00072">
    <property type="entry name" value="Response_reg"/>
    <property type="match status" value="1"/>
</dbReference>
<dbReference type="CDD" id="cd00009">
    <property type="entry name" value="AAA"/>
    <property type="match status" value="1"/>
</dbReference>
<dbReference type="GO" id="GO:0000160">
    <property type="term" value="P:phosphorelay signal transduction system"/>
    <property type="evidence" value="ECO:0007669"/>
    <property type="project" value="UniProtKB-KW"/>
</dbReference>
<dbReference type="Gene3D" id="1.10.10.60">
    <property type="entry name" value="Homeodomain-like"/>
    <property type="match status" value="1"/>
</dbReference>
<dbReference type="RefSeq" id="WP_267928526.1">
    <property type="nucleotide sequence ID" value="NZ_AP024233.1"/>
</dbReference>
<keyword evidence="1 8" id="KW-0597">Phosphoprotein</keyword>
<dbReference type="SUPFAM" id="SSF52172">
    <property type="entry name" value="CheY-like"/>
    <property type="match status" value="1"/>
</dbReference>
<dbReference type="Pfam" id="PF00158">
    <property type="entry name" value="Sigma54_activat"/>
    <property type="match status" value="1"/>
</dbReference>
<evidence type="ECO:0000256" key="7">
    <source>
        <dbReference type="ARBA" id="ARBA00023163"/>
    </source>
</evidence>
<evidence type="ECO:0000259" key="10">
    <source>
        <dbReference type="PROSITE" id="PS50110"/>
    </source>
</evidence>
<dbReference type="InterPro" id="IPR011006">
    <property type="entry name" value="CheY-like_superfamily"/>
</dbReference>
<dbReference type="InterPro" id="IPR027417">
    <property type="entry name" value="P-loop_NTPase"/>
</dbReference>
<evidence type="ECO:0000313" key="12">
    <source>
        <dbReference type="Proteomes" id="UP001063350"/>
    </source>
</evidence>